<gene>
    <name evidence="2" type="ORF">AGABI1DRAFT_115032</name>
</gene>
<dbReference type="Proteomes" id="UP000008493">
    <property type="component" value="Unassembled WGS sequence"/>
</dbReference>
<proteinExistence type="predicted"/>
<feature type="compositionally biased region" description="Basic and acidic residues" evidence="1">
    <location>
        <begin position="344"/>
        <end position="369"/>
    </location>
</feature>
<feature type="region of interest" description="Disordered" evidence="1">
    <location>
        <begin position="235"/>
        <end position="423"/>
    </location>
</feature>
<feature type="region of interest" description="Disordered" evidence="1">
    <location>
        <begin position="94"/>
        <end position="218"/>
    </location>
</feature>
<evidence type="ECO:0000313" key="3">
    <source>
        <dbReference type="Proteomes" id="UP000008493"/>
    </source>
</evidence>
<dbReference type="OrthoDB" id="3027394at2759"/>
<dbReference type="EMBL" id="JH971394">
    <property type="protein sequence ID" value="EKM77768.1"/>
    <property type="molecule type" value="Genomic_DNA"/>
</dbReference>
<feature type="compositionally biased region" description="Polar residues" evidence="1">
    <location>
        <begin position="180"/>
        <end position="195"/>
    </location>
</feature>
<sequence length="423" mass="46223">MRLQQQIHYFPSASQPMPPTPPDLDSDSDLTKTPQPRPFIHFDQSKLKEAAIQDPDTPWIAPLPQFTGSLPTRSLIADDDEPQDVVHHTGMAIHVEESDNGFRSFTIPPSPKRRGSGDNPDSRAFEESTMFKDTGLDRAPSVRSAEKALSTPAVEVQAKVTPYSTPLMRSMSPGRARSHSIPTQNSDVQSRNSSPRPHRNVDIPTTVSSPSISIHSRGSDSLRRLHDLLEDDDVVTSSSLPNMSSHFTIPSAREVPHHAEPSSRLSNHSAMSTTPSLHRGKSLLSPKQGDVERGKSLPPSDTSYVVPSTPSVSASRVQSQPEPHAQTPRPSQPPAFSSASDAAKALEKERKEKLREQRRQEKSSQENADRPASSSSTSSTSTRSHTTSNWDSPSRTPAYASNRYATTSSSMSVPRMQLAAEPL</sequence>
<feature type="compositionally biased region" description="Low complexity" evidence="1">
    <location>
        <begin position="373"/>
        <end position="388"/>
    </location>
</feature>
<evidence type="ECO:0000313" key="2">
    <source>
        <dbReference type="EMBL" id="EKM77768.1"/>
    </source>
</evidence>
<feature type="compositionally biased region" description="Basic and acidic residues" evidence="1">
    <location>
        <begin position="120"/>
        <end position="136"/>
    </location>
</feature>
<dbReference type="OMA" id="SSHFTIP"/>
<dbReference type="GeneID" id="18824567"/>
<feature type="compositionally biased region" description="Polar residues" evidence="1">
    <location>
        <begin position="263"/>
        <end position="276"/>
    </location>
</feature>
<keyword evidence="3" id="KW-1185">Reference proteome</keyword>
<accession>K5X3M2</accession>
<feature type="compositionally biased region" description="Low complexity" evidence="1">
    <location>
        <begin position="298"/>
        <end position="317"/>
    </location>
</feature>
<feature type="compositionally biased region" description="Polar residues" evidence="1">
    <location>
        <begin position="403"/>
        <end position="412"/>
    </location>
</feature>
<dbReference type="RefSeq" id="XP_007331614.1">
    <property type="nucleotide sequence ID" value="XM_007331552.1"/>
</dbReference>
<feature type="compositionally biased region" description="Polar residues" evidence="1">
    <location>
        <begin position="235"/>
        <end position="248"/>
    </location>
</feature>
<reference evidence="3" key="1">
    <citation type="journal article" date="2012" name="Proc. Natl. Acad. Sci. U.S.A.">
        <title>Genome sequence of the button mushroom Agaricus bisporus reveals mechanisms governing adaptation to a humic-rich ecological niche.</title>
        <authorList>
            <person name="Morin E."/>
            <person name="Kohler A."/>
            <person name="Baker A.R."/>
            <person name="Foulongne-Oriol M."/>
            <person name="Lombard V."/>
            <person name="Nagy L.G."/>
            <person name="Ohm R.A."/>
            <person name="Patyshakuliyeva A."/>
            <person name="Brun A."/>
            <person name="Aerts A.L."/>
            <person name="Bailey A.M."/>
            <person name="Billette C."/>
            <person name="Coutinho P.M."/>
            <person name="Deakin G."/>
            <person name="Doddapaneni H."/>
            <person name="Floudas D."/>
            <person name="Grimwood J."/>
            <person name="Hilden K."/>
            <person name="Kuees U."/>
            <person name="LaButti K.M."/>
            <person name="Lapidus A."/>
            <person name="Lindquist E.A."/>
            <person name="Lucas S.M."/>
            <person name="Murat C."/>
            <person name="Riley R.W."/>
            <person name="Salamov A.A."/>
            <person name="Schmutz J."/>
            <person name="Subramanian V."/>
            <person name="Woesten H.A.B."/>
            <person name="Xu J."/>
            <person name="Eastwood D.C."/>
            <person name="Foster G.D."/>
            <person name="Sonnenberg A.S."/>
            <person name="Cullen D."/>
            <person name="de Vries R.P."/>
            <person name="Lundell T."/>
            <person name="Hibbett D.S."/>
            <person name="Henrissat B."/>
            <person name="Burton K.S."/>
            <person name="Kerrigan R.W."/>
            <person name="Challen M.P."/>
            <person name="Grigoriev I.V."/>
            <person name="Martin F."/>
        </authorList>
    </citation>
    <scope>NUCLEOTIDE SEQUENCE [LARGE SCALE GENOMIC DNA]</scope>
    <source>
        <strain evidence="3">JB137-S8 / ATCC MYA-4627 / FGSC 10392</strain>
    </source>
</reference>
<protein>
    <submittedName>
        <fullName evidence="2">Uncharacterized protein</fullName>
    </submittedName>
</protein>
<evidence type="ECO:0000256" key="1">
    <source>
        <dbReference type="SAM" id="MobiDB-lite"/>
    </source>
</evidence>
<dbReference type="AlphaFoldDB" id="K5X3M2"/>
<feature type="region of interest" description="Disordered" evidence="1">
    <location>
        <begin position="1"/>
        <end position="42"/>
    </location>
</feature>
<dbReference type="InParanoid" id="K5X3M2"/>
<organism evidence="2 3">
    <name type="scientific">Agaricus bisporus var. burnettii (strain JB137-S8 / ATCC MYA-4627 / FGSC 10392)</name>
    <name type="common">White button mushroom</name>
    <dbReference type="NCBI Taxonomy" id="597362"/>
    <lineage>
        <taxon>Eukaryota</taxon>
        <taxon>Fungi</taxon>
        <taxon>Dikarya</taxon>
        <taxon>Basidiomycota</taxon>
        <taxon>Agaricomycotina</taxon>
        <taxon>Agaricomycetes</taxon>
        <taxon>Agaricomycetidae</taxon>
        <taxon>Agaricales</taxon>
        <taxon>Agaricineae</taxon>
        <taxon>Agaricaceae</taxon>
        <taxon>Agaricus</taxon>
    </lineage>
</organism>
<dbReference type="HOGENOM" id="CLU_648848_0_0_1"/>
<name>K5X3M2_AGABU</name>
<dbReference type="KEGG" id="abp:AGABI1DRAFT115032"/>